<dbReference type="Proteomes" id="UP000593567">
    <property type="component" value="Unassembled WGS sequence"/>
</dbReference>
<comment type="caution">
    <text evidence="1">The sequence shown here is derived from an EMBL/GenBank/DDBJ whole genome shotgun (WGS) entry which is preliminary data.</text>
</comment>
<name>A0A7J7KGL3_BUGNE</name>
<evidence type="ECO:0000313" key="1">
    <source>
        <dbReference type="EMBL" id="KAF6037810.1"/>
    </source>
</evidence>
<dbReference type="AlphaFoldDB" id="A0A7J7KGL3"/>
<reference evidence="1" key="1">
    <citation type="submission" date="2020-06" db="EMBL/GenBank/DDBJ databases">
        <title>Draft genome of Bugula neritina, a colonial animal packing powerful symbionts and potential medicines.</title>
        <authorList>
            <person name="Rayko M."/>
        </authorList>
    </citation>
    <scope>NUCLEOTIDE SEQUENCE [LARGE SCALE GENOMIC DNA]</scope>
    <source>
        <strain evidence="1">Kwan_BN1</strain>
    </source>
</reference>
<keyword evidence="2" id="KW-1185">Reference proteome</keyword>
<evidence type="ECO:0000313" key="2">
    <source>
        <dbReference type="Proteomes" id="UP000593567"/>
    </source>
</evidence>
<gene>
    <name evidence="1" type="ORF">EB796_003884</name>
</gene>
<dbReference type="EMBL" id="VXIV02000514">
    <property type="protein sequence ID" value="KAF6037810.1"/>
    <property type="molecule type" value="Genomic_DNA"/>
</dbReference>
<proteinExistence type="predicted"/>
<protein>
    <submittedName>
        <fullName evidence="1">Uncharacterized protein</fullName>
    </submittedName>
</protein>
<sequence length="71" mass="7702">MSGAAMVKLLHDLCVHPDTAAGLLLSLPYTFIYHIPAADVSHRLPQTSHLHAVNGKLMLLTIASHLYLNTS</sequence>
<organism evidence="1 2">
    <name type="scientific">Bugula neritina</name>
    <name type="common">Brown bryozoan</name>
    <name type="synonym">Sertularia neritina</name>
    <dbReference type="NCBI Taxonomy" id="10212"/>
    <lineage>
        <taxon>Eukaryota</taxon>
        <taxon>Metazoa</taxon>
        <taxon>Spiralia</taxon>
        <taxon>Lophotrochozoa</taxon>
        <taxon>Bryozoa</taxon>
        <taxon>Gymnolaemata</taxon>
        <taxon>Cheilostomatida</taxon>
        <taxon>Flustrina</taxon>
        <taxon>Buguloidea</taxon>
        <taxon>Bugulidae</taxon>
        <taxon>Bugula</taxon>
    </lineage>
</organism>
<accession>A0A7J7KGL3</accession>